<evidence type="ECO:0000256" key="2">
    <source>
        <dbReference type="SAM" id="SignalP"/>
    </source>
</evidence>
<organism evidence="3 4">
    <name type="scientific">Sphingomonas tagetis</name>
    <dbReference type="NCBI Taxonomy" id="2949092"/>
    <lineage>
        <taxon>Bacteria</taxon>
        <taxon>Pseudomonadati</taxon>
        <taxon>Pseudomonadota</taxon>
        <taxon>Alphaproteobacteria</taxon>
        <taxon>Sphingomonadales</taxon>
        <taxon>Sphingomonadaceae</taxon>
        <taxon>Sphingomonas</taxon>
    </lineage>
</organism>
<dbReference type="AlphaFoldDB" id="A0A9X2KRL3"/>
<dbReference type="Proteomes" id="UP001139451">
    <property type="component" value="Unassembled WGS sequence"/>
</dbReference>
<accession>A0A9X2KRL3</accession>
<comment type="caution">
    <text evidence="3">The sequence shown here is derived from an EMBL/GenBank/DDBJ whole genome shotgun (WGS) entry which is preliminary data.</text>
</comment>
<dbReference type="RefSeq" id="WP_254296838.1">
    <property type="nucleotide sequence ID" value="NZ_JAMLDX010000025.1"/>
</dbReference>
<keyword evidence="2" id="KW-0732">Signal</keyword>
<feature type="region of interest" description="Disordered" evidence="1">
    <location>
        <begin position="20"/>
        <end position="79"/>
    </location>
</feature>
<feature type="chain" id="PRO_5040851200" evidence="2">
    <location>
        <begin position="17"/>
        <end position="129"/>
    </location>
</feature>
<feature type="compositionally biased region" description="Low complexity" evidence="1">
    <location>
        <begin position="39"/>
        <end position="52"/>
    </location>
</feature>
<feature type="compositionally biased region" description="Low complexity" evidence="1">
    <location>
        <begin position="20"/>
        <end position="30"/>
    </location>
</feature>
<dbReference type="EMBL" id="JAMLDX010000025">
    <property type="protein sequence ID" value="MCP3732913.1"/>
    <property type="molecule type" value="Genomic_DNA"/>
</dbReference>
<protein>
    <submittedName>
        <fullName evidence="3">Uncharacterized protein</fullName>
    </submittedName>
</protein>
<evidence type="ECO:0000313" key="3">
    <source>
        <dbReference type="EMBL" id="MCP3732913.1"/>
    </source>
</evidence>
<feature type="compositionally biased region" description="Polar residues" evidence="1">
    <location>
        <begin position="53"/>
        <end position="67"/>
    </location>
</feature>
<name>A0A9X2KRL3_9SPHN</name>
<evidence type="ECO:0000313" key="4">
    <source>
        <dbReference type="Proteomes" id="UP001139451"/>
    </source>
</evidence>
<reference evidence="3" key="1">
    <citation type="submission" date="2022-05" db="EMBL/GenBank/DDBJ databases">
        <title>Sphingomonas sp. strain MG17 Genome sequencing and assembly.</title>
        <authorList>
            <person name="Kim I."/>
        </authorList>
    </citation>
    <scope>NUCLEOTIDE SEQUENCE</scope>
    <source>
        <strain evidence="3">MG17</strain>
    </source>
</reference>
<sequence length="129" mass="13995">MLVALSLALTTSPAIALLRSSQSSASTGDSQSDENAGVPQQQQQQTPLQTNQAGRTARSSVGQAGQRQTRDTVAEQAGIKPMARIVSRIQNRVQNRIRNRIDRNFSPKANATDPFVVAEDQVRKSGRPR</sequence>
<feature type="signal peptide" evidence="2">
    <location>
        <begin position="1"/>
        <end position="16"/>
    </location>
</feature>
<gene>
    <name evidence="3" type="ORF">M9978_21075</name>
</gene>
<proteinExistence type="predicted"/>
<evidence type="ECO:0000256" key="1">
    <source>
        <dbReference type="SAM" id="MobiDB-lite"/>
    </source>
</evidence>
<keyword evidence="4" id="KW-1185">Reference proteome</keyword>